<evidence type="ECO:0000256" key="3">
    <source>
        <dbReference type="ARBA" id="ARBA00005811"/>
    </source>
</evidence>
<evidence type="ECO:0000256" key="7">
    <source>
        <dbReference type="ARBA" id="ARBA00022519"/>
    </source>
</evidence>
<accession>A0A290GV29</accession>
<evidence type="ECO:0000256" key="9">
    <source>
        <dbReference type="ARBA" id="ARBA00022927"/>
    </source>
</evidence>
<evidence type="ECO:0000256" key="12">
    <source>
        <dbReference type="RuleBase" id="RU003879"/>
    </source>
</evidence>
<evidence type="ECO:0000313" key="13">
    <source>
        <dbReference type="EMBL" id="MBA6068050.1"/>
    </source>
</evidence>
<keyword evidence="8 12" id="KW-0812">Transmembrane</keyword>
<dbReference type="GO" id="GO:0022857">
    <property type="term" value="F:transmembrane transporter activity"/>
    <property type="evidence" value="ECO:0007669"/>
    <property type="project" value="InterPro"/>
</dbReference>
<evidence type="ECO:0000256" key="11">
    <source>
        <dbReference type="ARBA" id="ARBA00023136"/>
    </source>
</evidence>
<sequence length="141" mass="15178">MASVNNAHDDDTDAAVDSINITPLVDVLMVVLVMFILTATAQVSGIQVQLPKASATVSLAQPKTKAISINDAGQVFLDAYPVTLQELEDRLRSEKARNPDFPLIVRGDAGVQYQKVVEVLDLLRRLELAQVGLVTGKPNQG</sequence>
<evidence type="ECO:0000313" key="16">
    <source>
        <dbReference type="Proteomes" id="UP000825591"/>
    </source>
</evidence>
<evidence type="ECO:0000256" key="6">
    <source>
        <dbReference type="ARBA" id="ARBA00022475"/>
    </source>
</evidence>
<keyword evidence="6" id="KW-1003">Cell membrane</keyword>
<dbReference type="GeneID" id="58768255"/>
<evidence type="ECO:0000256" key="4">
    <source>
        <dbReference type="ARBA" id="ARBA00011471"/>
    </source>
</evidence>
<dbReference type="Gene3D" id="3.30.420.270">
    <property type="match status" value="1"/>
</dbReference>
<dbReference type="EMBL" id="CP081966">
    <property type="protein sequence ID" value="QZP29215.1"/>
    <property type="molecule type" value="Genomic_DNA"/>
</dbReference>
<evidence type="ECO:0000256" key="10">
    <source>
        <dbReference type="ARBA" id="ARBA00022989"/>
    </source>
</evidence>
<keyword evidence="5 12" id="KW-0813">Transport</keyword>
<evidence type="ECO:0000256" key="8">
    <source>
        <dbReference type="ARBA" id="ARBA00022692"/>
    </source>
</evidence>
<dbReference type="PANTHER" id="PTHR30558:SF12">
    <property type="entry name" value="BIOPOLYMER TRANSPORT PROTEIN EXBD"/>
    <property type="match status" value="1"/>
</dbReference>
<dbReference type="GO" id="GO:0015031">
    <property type="term" value="P:protein transport"/>
    <property type="evidence" value="ECO:0007669"/>
    <property type="project" value="UniProtKB-KW"/>
</dbReference>
<comment type="similarity">
    <text evidence="3 12">Belongs to the ExbD/TolR family.</text>
</comment>
<evidence type="ECO:0000313" key="15">
    <source>
        <dbReference type="Proteomes" id="UP000541770"/>
    </source>
</evidence>
<dbReference type="GO" id="GO:0005886">
    <property type="term" value="C:plasma membrane"/>
    <property type="evidence" value="ECO:0007669"/>
    <property type="project" value="UniProtKB-SubCell"/>
</dbReference>
<proteinExistence type="inferred from homology"/>
<dbReference type="PANTHER" id="PTHR30558">
    <property type="entry name" value="EXBD MEMBRANE COMPONENT OF PMF-DRIVEN MACROMOLECULE IMPORT SYSTEM"/>
    <property type="match status" value="1"/>
</dbReference>
<dbReference type="InterPro" id="IPR003400">
    <property type="entry name" value="ExbD"/>
</dbReference>
<keyword evidence="16" id="KW-1185">Reference proteome</keyword>
<comment type="subunit">
    <text evidence="4">The accessory proteins ExbB and ExbD seem to form a complex with TonB.</text>
</comment>
<comment type="subcellular location">
    <subcellularLocation>
        <location evidence="2">Cell inner membrane</location>
        <topology evidence="2">Single-pass type II membrane protein</topology>
    </subcellularLocation>
    <subcellularLocation>
        <location evidence="12">Cell membrane</location>
        <topology evidence="12">Single-pass type II membrane protein</topology>
    </subcellularLocation>
</comment>
<reference evidence="14 16" key="2">
    <citation type="submission" date="2021-08" db="EMBL/GenBank/DDBJ databases">
        <title>Bactericidal Effect of Pseudomonas oryziphila sp. nov., a novel Pseudomonas Species Against Xanthomonas oryzae Reduces Disease Severity of Bacterial Leaf Streak of Rice.</title>
        <authorList>
            <person name="Yang R."/>
            <person name="Li S."/>
            <person name="Li Y."/>
            <person name="Yan Y."/>
            <person name="Fang Y."/>
            <person name="Zou L."/>
            <person name="Chen G."/>
        </authorList>
    </citation>
    <scope>NUCLEOTIDE SEQUENCE [LARGE SCALE GENOMIC DNA]</scope>
    <source>
        <strain evidence="14 16">DSM 17497</strain>
    </source>
</reference>
<organism evidence="13 15">
    <name type="scientific">Pseudomonas mosselii</name>
    <dbReference type="NCBI Taxonomy" id="78327"/>
    <lineage>
        <taxon>Bacteria</taxon>
        <taxon>Pseudomonadati</taxon>
        <taxon>Pseudomonadota</taxon>
        <taxon>Gammaproteobacteria</taxon>
        <taxon>Pseudomonadales</taxon>
        <taxon>Pseudomonadaceae</taxon>
        <taxon>Pseudomonas</taxon>
    </lineage>
</organism>
<dbReference type="KEGG" id="pmol:CLJ08_00205"/>
<dbReference type="EMBL" id="JACGDE010000024">
    <property type="protein sequence ID" value="MBA6068050.1"/>
    <property type="molecule type" value="Genomic_DNA"/>
</dbReference>
<keyword evidence="9 12" id="KW-0653">Protein transport</keyword>
<protein>
    <submittedName>
        <fullName evidence="13">Biopolymer transporter ExbD</fullName>
    </submittedName>
</protein>
<comment type="function">
    <text evidence="1">Involved in the TonB-dependent energy-dependent transport of various receptor-bound substrates.</text>
</comment>
<evidence type="ECO:0000256" key="2">
    <source>
        <dbReference type="ARBA" id="ARBA00004249"/>
    </source>
</evidence>
<keyword evidence="7" id="KW-0997">Cell inner membrane</keyword>
<evidence type="ECO:0000313" key="14">
    <source>
        <dbReference type="EMBL" id="QZP29215.1"/>
    </source>
</evidence>
<dbReference type="Proteomes" id="UP000825591">
    <property type="component" value="Chromosome"/>
</dbReference>
<dbReference type="Pfam" id="PF02472">
    <property type="entry name" value="ExbD"/>
    <property type="match status" value="1"/>
</dbReference>
<reference evidence="13 15" key="1">
    <citation type="submission" date="2020-07" db="EMBL/GenBank/DDBJ databases">
        <title>Diversity of carbapenemase encoding genes among Pseudomonas putida group clinical isolates in a tertiary Brazilian hospital.</title>
        <authorList>
            <person name="Alberto-Lei F."/>
            <person name="Nodari C.S."/>
            <person name="Streling A.P."/>
            <person name="Paulino J.T."/>
            <person name="Bessa-Neto F.O."/>
            <person name="Cayo R."/>
            <person name="Gales A.C."/>
        </authorList>
    </citation>
    <scope>NUCLEOTIDE SEQUENCE [LARGE SCALE GENOMIC DNA]</scope>
    <source>
        <strain evidence="13 15">14802</strain>
    </source>
</reference>
<dbReference type="RefSeq" id="WP_028692168.1">
    <property type="nucleotide sequence ID" value="NZ_BQIT01000043.1"/>
</dbReference>
<dbReference type="Proteomes" id="UP000541770">
    <property type="component" value="Unassembled WGS sequence"/>
</dbReference>
<name>A0A290GV29_9PSED</name>
<gene>
    <name evidence="13" type="ORF">H4C75_25265</name>
    <name evidence="14" type="ORF">K5H97_13050</name>
</gene>
<keyword evidence="11" id="KW-0472">Membrane</keyword>
<evidence type="ECO:0000256" key="1">
    <source>
        <dbReference type="ARBA" id="ARBA00003540"/>
    </source>
</evidence>
<keyword evidence="10" id="KW-1133">Transmembrane helix</keyword>
<evidence type="ECO:0000256" key="5">
    <source>
        <dbReference type="ARBA" id="ARBA00022448"/>
    </source>
</evidence>
<dbReference type="AlphaFoldDB" id="A0A290GV29"/>